<dbReference type="EMBL" id="JABDTM020029576">
    <property type="protein sequence ID" value="KAH0807901.1"/>
    <property type="molecule type" value="Genomic_DNA"/>
</dbReference>
<evidence type="ECO:0000256" key="1">
    <source>
        <dbReference type="SAM" id="MobiDB-lite"/>
    </source>
</evidence>
<evidence type="ECO:0000313" key="2">
    <source>
        <dbReference type="EMBL" id="KAH0807901.1"/>
    </source>
</evidence>
<keyword evidence="3" id="KW-1185">Reference proteome</keyword>
<reference evidence="2" key="1">
    <citation type="journal article" date="2020" name="J Insects Food Feed">
        <title>The yellow mealworm (Tenebrio molitor) genome: a resource for the emerging insects as food and feed industry.</title>
        <authorList>
            <person name="Eriksson T."/>
            <person name="Andere A."/>
            <person name="Kelstrup H."/>
            <person name="Emery V."/>
            <person name="Picard C."/>
        </authorList>
    </citation>
    <scope>NUCLEOTIDE SEQUENCE</scope>
    <source>
        <strain evidence="2">Stoneville</strain>
        <tissue evidence="2">Whole head</tissue>
    </source>
</reference>
<feature type="region of interest" description="Disordered" evidence="1">
    <location>
        <begin position="40"/>
        <end position="67"/>
    </location>
</feature>
<name>A0A8J6H534_TENMO</name>
<organism evidence="2 3">
    <name type="scientific">Tenebrio molitor</name>
    <name type="common">Yellow mealworm beetle</name>
    <dbReference type="NCBI Taxonomy" id="7067"/>
    <lineage>
        <taxon>Eukaryota</taxon>
        <taxon>Metazoa</taxon>
        <taxon>Ecdysozoa</taxon>
        <taxon>Arthropoda</taxon>
        <taxon>Hexapoda</taxon>
        <taxon>Insecta</taxon>
        <taxon>Pterygota</taxon>
        <taxon>Neoptera</taxon>
        <taxon>Endopterygota</taxon>
        <taxon>Coleoptera</taxon>
        <taxon>Polyphaga</taxon>
        <taxon>Cucujiformia</taxon>
        <taxon>Tenebrionidae</taxon>
        <taxon>Tenebrio</taxon>
    </lineage>
</organism>
<dbReference type="AlphaFoldDB" id="A0A8J6H534"/>
<comment type="caution">
    <text evidence="2">The sequence shown here is derived from an EMBL/GenBank/DDBJ whole genome shotgun (WGS) entry which is preliminary data.</text>
</comment>
<proteinExistence type="predicted"/>
<protein>
    <submittedName>
        <fullName evidence="2">Uncharacterized protein</fullName>
    </submittedName>
</protein>
<sequence>MEASTFQQTYCTRNFWVNNQHVFTLLTLLWSLGHNAEPKFHPLTNPKSLEDPELSPSDVPVPIPPRHESTFCRVGSDDSPFPLTGNTPGTDGIGTISCEAGVASAVAAGVAEKWPSRWKETIGESVRV</sequence>
<gene>
    <name evidence="2" type="ORF">GEV33_014891</name>
</gene>
<evidence type="ECO:0000313" key="3">
    <source>
        <dbReference type="Proteomes" id="UP000719412"/>
    </source>
</evidence>
<accession>A0A8J6H534</accession>
<reference evidence="2" key="2">
    <citation type="submission" date="2021-08" db="EMBL/GenBank/DDBJ databases">
        <authorList>
            <person name="Eriksson T."/>
        </authorList>
    </citation>
    <scope>NUCLEOTIDE SEQUENCE</scope>
    <source>
        <strain evidence="2">Stoneville</strain>
        <tissue evidence="2">Whole head</tissue>
    </source>
</reference>
<dbReference type="Proteomes" id="UP000719412">
    <property type="component" value="Unassembled WGS sequence"/>
</dbReference>